<gene>
    <name evidence="2" type="ORF">SISSUDRAFT_1043532</name>
</gene>
<evidence type="ECO:0000313" key="2">
    <source>
        <dbReference type="EMBL" id="KZT40994.1"/>
    </source>
</evidence>
<sequence length="119" mass="13235">MHGNATPNLIAAGTGQDIAQSRWTKFSSAAFLRIIGGPLFYASLFVHRSRLRWKYSILRLSVAETYSWLSTLLPLTAVLLYSGAASVSTHILRRRLAISLAYHMSSDLVGSETFDTLFR</sequence>
<organism evidence="2 3">
    <name type="scientific">Sistotremastrum suecicum HHB10207 ss-3</name>
    <dbReference type="NCBI Taxonomy" id="1314776"/>
    <lineage>
        <taxon>Eukaryota</taxon>
        <taxon>Fungi</taxon>
        <taxon>Dikarya</taxon>
        <taxon>Basidiomycota</taxon>
        <taxon>Agaricomycotina</taxon>
        <taxon>Agaricomycetes</taxon>
        <taxon>Sistotremastrales</taxon>
        <taxon>Sistotremastraceae</taxon>
        <taxon>Sistotremastrum</taxon>
    </lineage>
</organism>
<keyword evidence="1" id="KW-1133">Transmembrane helix</keyword>
<proteinExistence type="predicted"/>
<keyword evidence="1" id="KW-0812">Transmembrane</keyword>
<keyword evidence="1" id="KW-0472">Membrane</keyword>
<feature type="transmembrane region" description="Helical" evidence="1">
    <location>
        <begin position="66"/>
        <end position="87"/>
    </location>
</feature>
<evidence type="ECO:0000256" key="1">
    <source>
        <dbReference type="SAM" id="Phobius"/>
    </source>
</evidence>
<dbReference type="EMBL" id="KV428026">
    <property type="protein sequence ID" value="KZT40994.1"/>
    <property type="molecule type" value="Genomic_DNA"/>
</dbReference>
<accession>A0A166FTV4</accession>
<protein>
    <submittedName>
        <fullName evidence="2">Uncharacterized protein</fullName>
    </submittedName>
</protein>
<keyword evidence="3" id="KW-1185">Reference proteome</keyword>
<name>A0A166FTV4_9AGAM</name>
<reference evidence="2 3" key="1">
    <citation type="journal article" date="2016" name="Mol. Biol. Evol.">
        <title>Comparative Genomics of Early-Diverging Mushroom-Forming Fungi Provides Insights into the Origins of Lignocellulose Decay Capabilities.</title>
        <authorList>
            <person name="Nagy L.G."/>
            <person name="Riley R."/>
            <person name="Tritt A."/>
            <person name="Adam C."/>
            <person name="Daum C."/>
            <person name="Floudas D."/>
            <person name="Sun H."/>
            <person name="Yadav J.S."/>
            <person name="Pangilinan J."/>
            <person name="Larsson K.H."/>
            <person name="Matsuura K."/>
            <person name="Barry K."/>
            <person name="Labutti K."/>
            <person name="Kuo R."/>
            <person name="Ohm R.A."/>
            <person name="Bhattacharya S.S."/>
            <person name="Shirouzu T."/>
            <person name="Yoshinaga Y."/>
            <person name="Martin F.M."/>
            <person name="Grigoriev I.V."/>
            <person name="Hibbett D.S."/>
        </authorList>
    </citation>
    <scope>NUCLEOTIDE SEQUENCE [LARGE SCALE GENOMIC DNA]</scope>
    <source>
        <strain evidence="2 3">HHB10207 ss-3</strain>
    </source>
</reference>
<feature type="transmembrane region" description="Helical" evidence="1">
    <location>
        <begin position="30"/>
        <end position="46"/>
    </location>
</feature>
<evidence type="ECO:0000313" key="3">
    <source>
        <dbReference type="Proteomes" id="UP000076798"/>
    </source>
</evidence>
<dbReference type="Proteomes" id="UP000076798">
    <property type="component" value="Unassembled WGS sequence"/>
</dbReference>
<dbReference type="AlphaFoldDB" id="A0A166FTV4"/>